<dbReference type="PANTHER" id="PTHR24223:SF456">
    <property type="entry name" value="MULTIDRUG RESISTANCE-ASSOCIATED PROTEIN LETHAL(2)03659"/>
    <property type="match status" value="1"/>
</dbReference>
<dbReference type="PANTHER" id="PTHR24223">
    <property type="entry name" value="ATP-BINDING CASSETTE SUB-FAMILY C"/>
    <property type="match status" value="1"/>
</dbReference>
<keyword evidence="8 9" id="KW-0472">Membrane</keyword>
<evidence type="ECO:0000259" key="10">
    <source>
        <dbReference type="PROSITE" id="PS50893"/>
    </source>
</evidence>
<evidence type="ECO:0000256" key="6">
    <source>
        <dbReference type="ARBA" id="ARBA00022840"/>
    </source>
</evidence>
<evidence type="ECO:0000256" key="1">
    <source>
        <dbReference type="ARBA" id="ARBA00004141"/>
    </source>
</evidence>
<gene>
    <name evidence="12" type="ORF">PEVE_00033636</name>
</gene>
<feature type="transmembrane region" description="Helical" evidence="9">
    <location>
        <begin position="144"/>
        <end position="165"/>
    </location>
</feature>
<evidence type="ECO:0000256" key="5">
    <source>
        <dbReference type="ARBA" id="ARBA00022741"/>
    </source>
</evidence>
<evidence type="ECO:0000256" key="9">
    <source>
        <dbReference type="SAM" id="Phobius"/>
    </source>
</evidence>
<evidence type="ECO:0000256" key="4">
    <source>
        <dbReference type="ARBA" id="ARBA00022692"/>
    </source>
</evidence>
<keyword evidence="3" id="KW-0813">Transport</keyword>
<dbReference type="PROSITE" id="PS50929">
    <property type="entry name" value="ABC_TM1F"/>
    <property type="match status" value="2"/>
</dbReference>
<evidence type="ECO:0000256" key="2">
    <source>
        <dbReference type="ARBA" id="ARBA00009726"/>
    </source>
</evidence>
<dbReference type="PROSITE" id="PS00211">
    <property type="entry name" value="ABC_TRANSPORTER_1"/>
    <property type="match status" value="1"/>
</dbReference>
<dbReference type="InterPro" id="IPR044746">
    <property type="entry name" value="ABCC_6TM_D1"/>
</dbReference>
<feature type="transmembrane region" description="Helical" evidence="9">
    <location>
        <begin position="827"/>
        <end position="849"/>
    </location>
</feature>
<keyword evidence="7 9" id="KW-1133">Transmembrane helix</keyword>
<feature type="transmembrane region" description="Helical" evidence="9">
    <location>
        <begin position="941"/>
        <end position="962"/>
    </location>
</feature>
<evidence type="ECO:0000256" key="3">
    <source>
        <dbReference type="ARBA" id="ARBA00022448"/>
    </source>
</evidence>
<feature type="transmembrane region" description="Helical" evidence="9">
    <location>
        <begin position="78"/>
        <end position="98"/>
    </location>
</feature>
<dbReference type="Gene3D" id="1.20.1560.10">
    <property type="entry name" value="ABC transporter type 1, transmembrane domain"/>
    <property type="match status" value="2"/>
</dbReference>
<feature type="transmembrane region" description="Helical" evidence="9">
    <location>
        <begin position="202"/>
        <end position="221"/>
    </location>
</feature>
<dbReference type="InterPro" id="IPR027417">
    <property type="entry name" value="P-loop_NTPase"/>
</dbReference>
<protein>
    <submittedName>
        <fullName evidence="12">Uncharacterized protein</fullName>
    </submittedName>
</protein>
<comment type="similarity">
    <text evidence="2">Belongs to the ABC transporter superfamily. ABCC family. Conjugate transporter (TC 3.A.1.208) subfamily.</text>
</comment>
<dbReference type="Pfam" id="PF00664">
    <property type="entry name" value="ABC_membrane"/>
    <property type="match status" value="2"/>
</dbReference>
<comment type="caution">
    <text evidence="12">The sequence shown here is derived from an EMBL/GenBank/DDBJ whole genome shotgun (WGS) entry which is preliminary data.</text>
</comment>
<dbReference type="CDD" id="cd18579">
    <property type="entry name" value="ABC_6TM_ABCC_D1"/>
    <property type="match status" value="1"/>
</dbReference>
<dbReference type="SUPFAM" id="SSF52540">
    <property type="entry name" value="P-loop containing nucleoside triphosphate hydrolases"/>
    <property type="match status" value="2"/>
</dbReference>
<dbReference type="InterPro" id="IPR017871">
    <property type="entry name" value="ABC_transporter-like_CS"/>
</dbReference>
<keyword evidence="13" id="KW-1185">Reference proteome</keyword>
<keyword evidence="6" id="KW-0067">ATP-binding</keyword>
<dbReference type="InterPro" id="IPR003593">
    <property type="entry name" value="AAA+_ATPase"/>
</dbReference>
<keyword evidence="4 9" id="KW-0812">Transmembrane</keyword>
<evidence type="ECO:0000313" key="13">
    <source>
        <dbReference type="Proteomes" id="UP001159427"/>
    </source>
</evidence>
<feature type="domain" description="ABC transporter" evidence="10">
    <location>
        <begin position="436"/>
        <end position="656"/>
    </location>
</feature>
<dbReference type="PROSITE" id="PS50893">
    <property type="entry name" value="ABC_TRANSPORTER_2"/>
    <property type="match status" value="1"/>
</dbReference>
<dbReference type="InterPro" id="IPR050173">
    <property type="entry name" value="ABC_transporter_C-like"/>
</dbReference>
<proteinExistence type="inferred from homology"/>
<dbReference type="InterPro" id="IPR003439">
    <property type="entry name" value="ABC_transporter-like_ATP-bd"/>
</dbReference>
<dbReference type="InterPro" id="IPR044726">
    <property type="entry name" value="ABCC_6TM_D2"/>
</dbReference>
<feature type="transmembrane region" description="Helical" evidence="9">
    <location>
        <begin position="228"/>
        <end position="245"/>
    </location>
</feature>
<feature type="transmembrane region" description="Helical" evidence="9">
    <location>
        <begin position="303"/>
        <end position="328"/>
    </location>
</feature>
<feature type="transmembrane region" description="Helical" evidence="9">
    <location>
        <begin position="855"/>
        <end position="876"/>
    </location>
</feature>
<evidence type="ECO:0000256" key="7">
    <source>
        <dbReference type="ARBA" id="ARBA00022989"/>
    </source>
</evidence>
<keyword evidence="5" id="KW-0547">Nucleotide-binding</keyword>
<feature type="transmembrane region" description="Helical" evidence="9">
    <location>
        <begin position="717"/>
        <end position="739"/>
    </location>
</feature>
<feature type="transmembrane region" description="Helical" evidence="9">
    <location>
        <begin position="759"/>
        <end position="783"/>
    </location>
</feature>
<dbReference type="SMART" id="SM00382">
    <property type="entry name" value="AAA"/>
    <property type="match status" value="1"/>
</dbReference>
<dbReference type="InterPro" id="IPR036640">
    <property type="entry name" value="ABC1_TM_sf"/>
</dbReference>
<dbReference type="CDD" id="cd03250">
    <property type="entry name" value="ABCC_MRP_domain1"/>
    <property type="match status" value="1"/>
</dbReference>
<feature type="domain" description="ABC transmembrane type-1" evidence="11">
    <location>
        <begin position="720"/>
        <end position="978"/>
    </location>
</feature>
<evidence type="ECO:0000259" key="11">
    <source>
        <dbReference type="PROSITE" id="PS50929"/>
    </source>
</evidence>
<dbReference type="SUPFAM" id="SSF90123">
    <property type="entry name" value="ABC transporter transmembrane region"/>
    <property type="match status" value="2"/>
</dbReference>
<dbReference type="EMBL" id="CALNXI010000050">
    <property type="protein sequence ID" value="CAH3016876.1"/>
    <property type="molecule type" value="Genomic_DNA"/>
</dbReference>
<reference evidence="12 13" key="1">
    <citation type="submission" date="2022-05" db="EMBL/GenBank/DDBJ databases">
        <authorList>
            <consortium name="Genoscope - CEA"/>
            <person name="William W."/>
        </authorList>
    </citation>
    <scope>NUCLEOTIDE SEQUENCE [LARGE SCALE GENOMIC DNA]</scope>
</reference>
<dbReference type="InterPro" id="IPR011527">
    <property type="entry name" value="ABC1_TM_dom"/>
</dbReference>
<comment type="subcellular location">
    <subcellularLocation>
        <location evidence="1">Membrane</location>
        <topology evidence="1">Multi-pass membrane protein</topology>
    </subcellularLocation>
</comment>
<name>A0ABN8LKQ8_9CNID</name>
<evidence type="ECO:0000313" key="12">
    <source>
        <dbReference type="EMBL" id="CAH3016876.1"/>
    </source>
</evidence>
<dbReference type="CDD" id="cd18580">
    <property type="entry name" value="ABC_6TM_ABCC_D2"/>
    <property type="match status" value="1"/>
</dbReference>
<dbReference type="Gene3D" id="3.40.50.300">
    <property type="entry name" value="P-loop containing nucleotide triphosphate hydrolases"/>
    <property type="match status" value="2"/>
</dbReference>
<dbReference type="Pfam" id="PF00005">
    <property type="entry name" value="ABC_tran"/>
    <property type="match status" value="1"/>
</dbReference>
<accession>A0ABN8LKQ8</accession>
<feature type="domain" description="ABC transmembrane type-1" evidence="11">
    <location>
        <begin position="178"/>
        <end position="331"/>
    </location>
</feature>
<dbReference type="Proteomes" id="UP001159427">
    <property type="component" value="Unassembled WGS sequence"/>
</dbReference>
<dbReference type="SUPFAM" id="SSF81321">
    <property type="entry name" value="Family A G protein-coupled receptor-like"/>
    <property type="match status" value="1"/>
</dbReference>
<organism evidence="12 13">
    <name type="scientific">Porites evermanni</name>
    <dbReference type="NCBI Taxonomy" id="104178"/>
    <lineage>
        <taxon>Eukaryota</taxon>
        <taxon>Metazoa</taxon>
        <taxon>Cnidaria</taxon>
        <taxon>Anthozoa</taxon>
        <taxon>Hexacorallia</taxon>
        <taxon>Scleractinia</taxon>
        <taxon>Fungiina</taxon>
        <taxon>Poritidae</taxon>
        <taxon>Porites</taxon>
    </lineage>
</organism>
<evidence type="ECO:0000256" key="8">
    <source>
        <dbReference type="ARBA" id="ARBA00023136"/>
    </source>
</evidence>
<sequence length="1088" mass="122449">MVFSQSCGENHEEIQLEYVATSNIKDDERGQQRESHDRYVTLKEDTDQTKNSPNVQTVTKNDNSAFELENDLLNLKMIYDLVLVFVICYIPYQVNFLLVEFQVKAFMVWPPRHILRRLIYVLGCLRSALHPVCYGMMSKFYRKAFIRIIASAVHSLFLTEFFWQIPLVSRQDFLETITGNIFDLISNDVQRIEQAPVPFTSLLFKTPLELIAVVCLLLYLIGRQPLMGLLFILMLIPVCMIISYFCAELRKNTPKVTDRRISQMSEVVCGIRALKAHAWEDNYKEKVQEVRRNEIWMLTKKSFLSSIIGSFLFASSAATFLSMLALVLTGEYRSPSRAFMILAFMKTLRSVSLRLADGAPLAFEFFVSFQRIERFLLLNNVALDPADYDDGASNQLLIRKSYPKDRCINQRVSLNLHDGDAGDEQPLASKLRDGSLSVSNLTCKSGDKYLLRDVSFDSSHRSLTVITGQVGSGKSTLLAAIAGEAAKTRGSVLCPVNVSYVPQSAWLFSGTFRENILFGEQYDKQKYAEVIDACALREDVGRFPNGDLTFVGEQGVTLSGGQRARVSLARAVYADADVYLLDDPLSAVDAKVCEHIFNQCICKLLQNKITILVSYAKTHMIAADQVVVLHEGSVLGKGSFNELQGREEIAAVIDASVNEEKPTPPTLGTEDGIAHSRFEKSTGSFDEHLEIEEEEKAIGKISATMYWEYFKAGTHPAVVIFILSFFVGAQAFIVSPDLWLSHLTKMSCGAQQESETWYIYASFVSAALIVAAIRVFLFFFMCLRSAENLHNKMVSSLLQAKVLFFDTNPAGRILNRFSKDIGCLDELLPALLFAASMQLNLSMLTAAVLPAFTNVWLSFVCFPVIGIFLCLAWYYLKTSRELKRWQSICRSPVFSHFSETIADLDTIRTRKRERDFMDQFYRRQDVHNQVFSITLSSNRWLCVRVDILSSFLIAAVATLSVLVTEEQALIGLSLAYVIETTNVASYAVRKFSDVENFMTSFERVKVYTNLDAEPGYKTESMPPINWPRDGHVSFTNVSLRYYPGGPQVLKDLTFNIKGRQNLGIVGRTGDGKSSIVAALLRMPEAEGE</sequence>